<dbReference type="Proteomes" id="UP000629468">
    <property type="component" value="Unassembled WGS sequence"/>
</dbReference>
<evidence type="ECO:0000313" key="2">
    <source>
        <dbReference type="Proteomes" id="UP000629468"/>
    </source>
</evidence>
<dbReference type="AlphaFoldDB" id="A0A8H7KJV6"/>
<evidence type="ECO:0000313" key="1">
    <source>
        <dbReference type="EMBL" id="KAF7782535.1"/>
    </source>
</evidence>
<sequence length="399" mass="44085">MDKRKSLISQVVPDAKRRLRLSLNSRYDKMMETMRLTRIYPRNKDSKKPPGRSAAIKPGYASNERFTRSSGCTEEDFICSTDDDLRSTLQAEDHPCEEDMAISYSPTGKDPLPGWLAHTFATLPQGHPLRISLSSVLDSPSDTRLSSDFTAIETPSMVSESEYPISFINMENGSRSPTLVINDSQRISDCSSSSLVESASYSAHHLPKVSEGIKPFSTPGPASTIFRVPTPPLVTFDNVDLQSLQPPFECTESSDHGAMEGPYEAGLEDWQHLSPDRDIVISPFATPVHINGSQDVYSSPDPARAVFSTGKAASFEPEDHLKSSLPPPSEITDLDFRWTAFDRKGTFQGAGPYNLGPDKSRIELHLNHFTSGEEHTLSDRSPSPDELFFQTVLNAELKS</sequence>
<accession>A0A8H7KJV6</accession>
<comment type="caution">
    <text evidence="1">The sequence shown here is derived from an EMBL/GenBank/DDBJ whole genome shotgun (WGS) entry which is preliminary data.</text>
</comment>
<dbReference type="EMBL" id="JABXXO010000003">
    <property type="protein sequence ID" value="KAF7782535.1"/>
    <property type="molecule type" value="Genomic_DNA"/>
</dbReference>
<organism evidence="1 2">
    <name type="scientific">Agaricus bisporus var. burnettii</name>
    <dbReference type="NCBI Taxonomy" id="192524"/>
    <lineage>
        <taxon>Eukaryota</taxon>
        <taxon>Fungi</taxon>
        <taxon>Dikarya</taxon>
        <taxon>Basidiomycota</taxon>
        <taxon>Agaricomycotina</taxon>
        <taxon>Agaricomycetes</taxon>
        <taxon>Agaricomycetidae</taxon>
        <taxon>Agaricales</taxon>
        <taxon>Agaricineae</taxon>
        <taxon>Agaricaceae</taxon>
        <taxon>Agaricus</taxon>
    </lineage>
</organism>
<proteinExistence type="predicted"/>
<protein>
    <submittedName>
        <fullName evidence="1">Uncharacterized protein</fullName>
    </submittedName>
</protein>
<gene>
    <name evidence="1" type="ORF">Agabi119p4_1911</name>
</gene>
<name>A0A8H7KJV6_AGABI</name>
<reference evidence="1 2" key="1">
    <citation type="journal article" name="Sci. Rep.">
        <title>Telomere-to-telomere assembled and centromere annotated genomes of the two main subspecies of the button mushroom Agaricus bisporus reveal especially polymorphic chromosome ends.</title>
        <authorList>
            <person name="Sonnenberg A.S.M."/>
            <person name="Sedaghat-Telgerd N."/>
            <person name="Lavrijssen B."/>
            <person name="Ohm R.A."/>
            <person name="Hendrickx P.M."/>
            <person name="Scholtmeijer K."/>
            <person name="Baars J.J.P."/>
            <person name="van Peer A."/>
        </authorList>
    </citation>
    <scope>NUCLEOTIDE SEQUENCE [LARGE SCALE GENOMIC DNA]</scope>
    <source>
        <strain evidence="1 2">H119_p4</strain>
    </source>
</reference>